<accession>A0A9D2S2N5</accession>
<keyword evidence="6 8" id="KW-1133">Transmembrane helix</keyword>
<dbReference type="GO" id="GO:0016020">
    <property type="term" value="C:membrane"/>
    <property type="evidence" value="ECO:0007669"/>
    <property type="project" value="InterPro"/>
</dbReference>
<dbReference type="InterPro" id="IPR006741">
    <property type="entry name" value="AgrB"/>
</dbReference>
<evidence type="ECO:0000256" key="4">
    <source>
        <dbReference type="ARBA" id="ARBA00022692"/>
    </source>
</evidence>
<name>A0A9D2S2N5_9FIRM</name>
<keyword evidence="5" id="KW-0378">Hydrolase</keyword>
<proteinExistence type="predicted"/>
<dbReference type="GO" id="GO:0009372">
    <property type="term" value="P:quorum sensing"/>
    <property type="evidence" value="ECO:0007669"/>
    <property type="project" value="UniProtKB-KW"/>
</dbReference>
<dbReference type="SMART" id="SM00793">
    <property type="entry name" value="AgrB"/>
    <property type="match status" value="1"/>
</dbReference>
<keyword evidence="2" id="KW-0673">Quorum sensing</keyword>
<feature type="transmembrane region" description="Helical" evidence="8">
    <location>
        <begin position="141"/>
        <end position="161"/>
    </location>
</feature>
<dbReference type="Proteomes" id="UP000886803">
    <property type="component" value="Unassembled WGS sequence"/>
</dbReference>
<dbReference type="Pfam" id="PF04647">
    <property type="entry name" value="AgrB"/>
    <property type="match status" value="1"/>
</dbReference>
<keyword evidence="4 8" id="KW-0812">Transmembrane</keyword>
<feature type="transmembrane region" description="Helical" evidence="8">
    <location>
        <begin position="167"/>
        <end position="184"/>
    </location>
</feature>
<evidence type="ECO:0000256" key="1">
    <source>
        <dbReference type="ARBA" id="ARBA00022475"/>
    </source>
</evidence>
<evidence type="ECO:0000256" key="2">
    <source>
        <dbReference type="ARBA" id="ARBA00022654"/>
    </source>
</evidence>
<sequence>MEALAARLTRFFLQNNYIEPEQAAWLQYGLTRRLMGLATFVLLLPVGAFLVGWPGAFLYVFTFRFLRTRTGGYHAATPHGCLLSSLCSMVAALTLARAVSSRLVCAVLLFGAALLIALLAPANNAALHLSEEEIAAIRPRALARLAIVVLAGCALLCGSVMLANCVAVSLLAVAALLVFSNLGLGTQ</sequence>
<reference evidence="9" key="2">
    <citation type="submission" date="2021-04" db="EMBL/GenBank/DDBJ databases">
        <authorList>
            <person name="Gilroy R."/>
        </authorList>
    </citation>
    <scope>NUCLEOTIDE SEQUENCE</scope>
    <source>
        <strain evidence="9">ChiBcec8-13705</strain>
    </source>
</reference>
<comment type="caution">
    <text evidence="9">The sequence shown here is derived from an EMBL/GenBank/DDBJ whole genome shotgun (WGS) entry which is preliminary data.</text>
</comment>
<dbReference type="AlphaFoldDB" id="A0A9D2S2N5"/>
<reference evidence="9" key="1">
    <citation type="journal article" date="2021" name="PeerJ">
        <title>Extensive microbial diversity within the chicken gut microbiome revealed by metagenomics and culture.</title>
        <authorList>
            <person name="Gilroy R."/>
            <person name="Ravi A."/>
            <person name="Getino M."/>
            <person name="Pursley I."/>
            <person name="Horton D.L."/>
            <person name="Alikhan N.F."/>
            <person name="Baker D."/>
            <person name="Gharbi K."/>
            <person name="Hall N."/>
            <person name="Watson M."/>
            <person name="Adriaenssens E.M."/>
            <person name="Foster-Nyarko E."/>
            <person name="Jarju S."/>
            <person name="Secka A."/>
            <person name="Antonio M."/>
            <person name="Oren A."/>
            <person name="Chaudhuri R.R."/>
            <person name="La Ragione R."/>
            <person name="Hildebrand F."/>
            <person name="Pallen M.J."/>
        </authorList>
    </citation>
    <scope>NUCLEOTIDE SEQUENCE</scope>
    <source>
        <strain evidence="9">ChiBcec8-13705</strain>
    </source>
</reference>
<dbReference type="GO" id="GO:0008233">
    <property type="term" value="F:peptidase activity"/>
    <property type="evidence" value="ECO:0007669"/>
    <property type="project" value="UniProtKB-KW"/>
</dbReference>
<evidence type="ECO:0000256" key="5">
    <source>
        <dbReference type="ARBA" id="ARBA00022801"/>
    </source>
</evidence>
<evidence type="ECO:0000256" key="3">
    <source>
        <dbReference type="ARBA" id="ARBA00022670"/>
    </source>
</evidence>
<gene>
    <name evidence="9" type="ORF">H9945_05225</name>
</gene>
<keyword evidence="3" id="KW-0645">Protease</keyword>
<dbReference type="GO" id="GO:0006508">
    <property type="term" value="P:proteolysis"/>
    <property type="evidence" value="ECO:0007669"/>
    <property type="project" value="UniProtKB-KW"/>
</dbReference>
<protein>
    <submittedName>
        <fullName evidence="9">Accessory gene regulator B family protein</fullName>
    </submittedName>
</protein>
<evidence type="ECO:0000256" key="8">
    <source>
        <dbReference type="SAM" id="Phobius"/>
    </source>
</evidence>
<feature type="transmembrane region" description="Helical" evidence="8">
    <location>
        <begin position="34"/>
        <end position="61"/>
    </location>
</feature>
<evidence type="ECO:0000313" key="9">
    <source>
        <dbReference type="EMBL" id="HJB41883.1"/>
    </source>
</evidence>
<keyword evidence="7 8" id="KW-0472">Membrane</keyword>
<feature type="transmembrane region" description="Helical" evidence="8">
    <location>
        <begin position="99"/>
        <end position="120"/>
    </location>
</feature>
<evidence type="ECO:0000256" key="6">
    <source>
        <dbReference type="ARBA" id="ARBA00022989"/>
    </source>
</evidence>
<evidence type="ECO:0000256" key="7">
    <source>
        <dbReference type="ARBA" id="ARBA00023136"/>
    </source>
</evidence>
<organism evidence="9 10">
    <name type="scientific">Candidatus Gemmiger avicola</name>
    <dbReference type="NCBI Taxonomy" id="2838605"/>
    <lineage>
        <taxon>Bacteria</taxon>
        <taxon>Bacillati</taxon>
        <taxon>Bacillota</taxon>
        <taxon>Clostridia</taxon>
        <taxon>Eubacteriales</taxon>
        <taxon>Gemmiger</taxon>
    </lineage>
</organism>
<evidence type="ECO:0000313" key="10">
    <source>
        <dbReference type="Proteomes" id="UP000886803"/>
    </source>
</evidence>
<keyword evidence="1" id="KW-1003">Cell membrane</keyword>
<dbReference type="EMBL" id="DWYG01000081">
    <property type="protein sequence ID" value="HJB41883.1"/>
    <property type="molecule type" value="Genomic_DNA"/>
</dbReference>